<proteinExistence type="predicted"/>
<evidence type="ECO:0008006" key="3">
    <source>
        <dbReference type="Google" id="ProtNLM"/>
    </source>
</evidence>
<dbReference type="Proteomes" id="UP000824890">
    <property type="component" value="Unassembled WGS sequence"/>
</dbReference>
<comment type="caution">
    <text evidence="1">The sequence shown here is derived from an EMBL/GenBank/DDBJ whole genome shotgun (WGS) entry which is preliminary data.</text>
</comment>
<organism evidence="1 2">
    <name type="scientific">Brassica napus</name>
    <name type="common">Rape</name>
    <dbReference type="NCBI Taxonomy" id="3708"/>
    <lineage>
        <taxon>Eukaryota</taxon>
        <taxon>Viridiplantae</taxon>
        <taxon>Streptophyta</taxon>
        <taxon>Embryophyta</taxon>
        <taxon>Tracheophyta</taxon>
        <taxon>Spermatophyta</taxon>
        <taxon>Magnoliopsida</taxon>
        <taxon>eudicotyledons</taxon>
        <taxon>Gunneridae</taxon>
        <taxon>Pentapetalae</taxon>
        <taxon>rosids</taxon>
        <taxon>malvids</taxon>
        <taxon>Brassicales</taxon>
        <taxon>Brassicaceae</taxon>
        <taxon>Brassiceae</taxon>
        <taxon>Brassica</taxon>
    </lineage>
</organism>
<dbReference type="InterPro" id="IPR012340">
    <property type="entry name" value="NA-bd_OB-fold"/>
</dbReference>
<dbReference type="EMBL" id="JAGKQM010000007">
    <property type="protein sequence ID" value="KAH0920079.1"/>
    <property type="molecule type" value="Genomic_DNA"/>
</dbReference>
<keyword evidence="2" id="KW-1185">Reference proteome</keyword>
<sequence length="195" mass="22628">MSRIDSTKHFCPPQDIGNWFSLQGPDCWCPQIKWMVLCFLHQLQQEAFKIRHFLQLQPISFFQPDMSHQFTSSRSRFRVELAVDDGKDSATFVVFAKEMTKLIKKEATNLALEEPPTYLIEMSGGEEYLEDLAGYEYVSQLRVTPYNFIPNHRPTVSYSDISNPPPVVDIESGEATESANTMGWWRYHRELVKQV</sequence>
<evidence type="ECO:0000313" key="2">
    <source>
        <dbReference type="Proteomes" id="UP000824890"/>
    </source>
</evidence>
<name>A0ABQ8CSN5_BRANA</name>
<reference evidence="1 2" key="1">
    <citation type="submission" date="2021-05" db="EMBL/GenBank/DDBJ databases">
        <title>Genome Assembly of Synthetic Allotetraploid Brassica napus Reveals Homoeologous Exchanges between Subgenomes.</title>
        <authorList>
            <person name="Davis J.T."/>
        </authorList>
    </citation>
    <scope>NUCLEOTIDE SEQUENCE [LARGE SCALE GENOMIC DNA]</scope>
    <source>
        <strain evidence="2">cv. Da-Ae</strain>
        <tissue evidence="1">Seedling</tissue>
    </source>
</reference>
<protein>
    <recommendedName>
        <fullName evidence="3">Replication factor A C-terminal domain-containing protein</fullName>
    </recommendedName>
</protein>
<dbReference type="Gene3D" id="2.40.50.140">
    <property type="entry name" value="Nucleic acid-binding proteins"/>
    <property type="match status" value="1"/>
</dbReference>
<accession>A0ABQ8CSN5</accession>
<gene>
    <name evidence="1" type="ORF">HID58_027739</name>
</gene>
<evidence type="ECO:0000313" key="1">
    <source>
        <dbReference type="EMBL" id="KAH0920079.1"/>
    </source>
</evidence>